<keyword evidence="6" id="KW-0460">Magnesium</keyword>
<dbReference type="PANTHER" id="PTHR37311:SF1">
    <property type="entry name" value="2-PHOSPHOSULFOLACTATE PHOSPHATASE-RELATED"/>
    <property type="match status" value="1"/>
</dbReference>
<dbReference type="EC" id="3.1.3.71" evidence="3"/>
<accession>A0ABP8WMP6</accession>
<organism evidence="8 9">
    <name type="scientific">Nocardioides nanhaiensis</name>
    <dbReference type="NCBI Taxonomy" id="1476871"/>
    <lineage>
        <taxon>Bacteria</taxon>
        <taxon>Bacillati</taxon>
        <taxon>Actinomycetota</taxon>
        <taxon>Actinomycetes</taxon>
        <taxon>Propionibacteriales</taxon>
        <taxon>Nocardioidaceae</taxon>
        <taxon>Nocardioides</taxon>
    </lineage>
</organism>
<keyword evidence="5" id="KW-0378">Hydrolase</keyword>
<evidence type="ECO:0000256" key="5">
    <source>
        <dbReference type="ARBA" id="ARBA00022801"/>
    </source>
</evidence>
<evidence type="ECO:0000256" key="3">
    <source>
        <dbReference type="ARBA" id="ARBA00012953"/>
    </source>
</evidence>
<comment type="cofactor">
    <cofactor evidence="1">
        <name>Mg(2+)</name>
        <dbReference type="ChEBI" id="CHEBI:18420"/>
    </cofactor>
</comment>
<gene>
    <name evidence="8" type="ORF">GCM10023226_32940</name>
</gene>
<dbReference type="InterPro" id="IPR036702">
    <property type="entry name" value="ComB-like_sf"/>
</dbReference>
<dbReference type="Pfam" id="PF04029">
    <property type="entry name" value="2-ph_phosp"/>
    <property type="match status" value="1"/>
</dbReference>
<evidence type="ECO:0000256" key="1">
    <source>
        <dbReference type="ARBA" id="ARBA00001946"/>
    </source>
</evidence>
<dbReference type="SUPFAM" id="SSF142823">
    <property type="entry name" value="ComB-like"/>
    <property type="match status" value="1"/>
</dbReference>
<comment type="catalytic activity">
    <reaction evidence="7">
        <text>(2R)-O-phospho-3-sulfolactate + H2O = (2R)-3-sulfolactate + phosphate</text>
        <dbReference type="Rhea" id="RHEA:23416"/>
        <dbReference type="ChEBI" id="CHEBI:15377"/>
        <dbReference type="ChEBI" id="CHEBI:15597"/>
        <dbReference type="ChEBI" id="CHEBI:43474"/>
        <dbReference type="ChEBI" id="CHEBI:58738"/>
        <dbReference type="EC" id="3.1.3.71"/>
    </reaction>
</comment>
<evidence type="ECO:0000313" key="8">
    <source>
        <dbReference type="EMBL" id="GAA4692395.1"/>
    </source>
</evidence>
<keyword evidence="9" id="KW-1185">Reference proteome</keyword>
<dbReference type="Proteomes" id="UP001500621">
    <property type="component" value="Unassembled WGS sequence"/>
</dbReference>
<protein>
    <recommendedName>
        <fullName evidence="4">Probable 2-phosphosulfolactate phosphatase</fullName>
        <ecNumber evidence="3">3.1.3.71</ecNumber>
    </recommendedName>
</protein>
<dbReference type="PANTHER" id="PTHR37311">
    <property type="entry name" value="2-PHOSPHOSULFOLACTATE PHOSPHATASE-RELATED"/>
    <property type="match status" value="1"/>
</dbReference>
<dbReference type="EMBL" id="BAABIM010000003">
    <property type="protein sequence ID" value="GAA4692395.1"/>
    <property type="molecule type" value="Genomic_DNA"/>
</dbReference>
<evidence type="ECO:0000256" key="4">
    <source>
        <dbReference type="ARBA" id="ARBA00021948"/>
    </source>
</evidence>
<sequence length="262" mass="27118">MRHVREVFGQSGFRVRLDWGPVGARATQGDVVVVVDVLSFTTSVTVAVGRGMDVYPFPWRDERAVDFARRHDATLAVGRLEARAPGVAVGAPSLSPAGLLTCAPVLRLVLPSPNGSTIAAAMQQGEPSGEVVAGCLRNAAAVGDHLVAALEQGLAVSVVAAGERWAEDDSLRVALEDHLGAGAVLARVVERGQGHRLSPEARAAADLFAATRPRLGEVLHACVGGRELAAKGFATDVDVAAELDVSTVVPVLRGGAFGSERG</sequence>
<dbReference type="InterPro" id="IPR005238">
    <property type="entry name" value="ComB-like"/>
</dbReference>
<evidence type="ECO:0000313" key="9">
    <source>
        <dbReference type="Proteomes" id="UP001500621"/>
    </source>
</evidence>
<comment type="similarity">
    <text evidence="2">Belongs to the ComB family.</text>
</comment>
<reference evidence="9" key="1">
    <citation type="journal article" date="2019" name="Int. J. Syst. Evol. Microbiol.">
        <title>The Global Catalogue of Microorganisms (GCM) 10K type strain sequencing project: providing services to taxonomists for standard genome sequencing and annotation.</title>
        <authorList>
            <consortium name="The Broad Institute Genomics Platform"/>
            <consortium name="The Broad Institute Genome Sequencing Center for Infectious Disease"/>
            <person name="Wu L."/>
            <person name="Ma J."/>
        </authorList>
    </citation>
    <scope>NUCLEOTIDE SEQUENCE [LARGE SCALE GENOMIC DNA]</scope>
    <source>
        <strain evidence="9">JCM 18127</strain>
    </source>
</reference>
<comment type="caution">
    <text evidence="8">The sequence shown here is derived from an EMBL/GenBank/DDBJ whole genome shotgun (WGS) entry which is preliminary data.</text>
</comment>
<evidence type="ECO:0000256" key="7">
    <source>
        <dbReference type="ARBA" id="ARBA00033711"/>
    </source>
</evidence>
<evidence type="ECO:0000256" key="6">
    <source>
        <dbReference type="ARBA" id="ARBA00022842"/>
    </source>
</evidence>
<dbReference type="Gene3D" id="3.90.1560.10">
    <property type="entry name" value="ComB-like"/>
    <property type="match status" value="1"/>
</dbReference>
<name>A0ABP8WMP6_9ACTN</name>
<proteinExistence type="inferred from homology"/>
<evidence type="ECO:0000256" key="2">
    <source>
        <dbReference type="ARBA" id="ARBA00009997"/>
    </source>
</evidence>